<dbReference type="InterPro" id="IPR035906">
    <property type="entry name" value="MetI-like_sf"/>
</dbReference>
<feature type="transmembrane region" description="Helical" evidence="7">
    <location>
        <begin position="283"/>
        <end position="303"/>
    </location>
</feature>
<keyword evidence="10" id="KW-1185">Reference proteome</keyword>
<evidence type="ECO:0000256" key="7">
    <source>
        <dbReference type="RuleBase" id="RU363032"/>
    </source>
</evidence>
<organism evidence="9 10">
    <name type="scientific">Paraclostridium bifermentans</name>
    <name type="common">Clostridium bifermentans</name>
    <dbReference type="NCBI Taxonomy" id="1490"/>
    <lineage>
        <taxon>Bacteria</taxon>
        <taxon>Bacillati</taxon>
        <taxon>Bacillota</taxon>
        <taxon>Clostridia</taxon>
        <taxon>Peptostreptococcales</taxon>
        <taxon>Peptostreptococcaceae</taxon>
        <taxon>Paraclostridium</taxon>
    </lineage>
</organism>
<evidence type="ECO:0000256" key="5">
    <source>
        <dbReference type="ARBA" id="ARBA00022989"/>
    </source>
</evidence>
<dbReference type="SUPFAM" id="SSF161098">
    <property type="entry name" value="MetI-like"/>
    <property type="match status" value="1"/>
</dbReference>
<dbReference type="InterPro" id="IPR045621">
    <property type="entry name" value="BPD_transp_1_N"/>
</dbReference>
<feature type="transmembrane region" description="Helical" evidence="7">
    <location>
        <begin position="231"/>
        <end position="253"/>
    </location>
</feature>
<sequence>MGRYILKRLTLMFMTLLIVISVTFFLVRLLPGSPFNDEKLNAQQVEMINKQYGLDAPVPVQYVRYMTGVFTGDLGRSFKYDNKKVEDLIGTRLKPSAMLGAQALVIGSVVGLTLGIVAALKKNTFWDYFATVISVLGVSVPSFVLAALLQLYLTTRHQIFPVTWGMPIGSDFRYAWTVLPSIALAFFSIASIARFTRTELVEVLNADYIVTAKSKGLTKAAVIVKHALRNALIPVVTMLGPLTVGLLTGSLVVEKVFAVPGLGDLLVSSITTNDLFCISGVSIFYSALYIGVILLVDILYGIIDPRIRVAGGKLNDG</sequence>
<proteinExistence type="inferred from homology"/>
<evidence type="ECO:0000259" key="8">
    <source>
        <dbReference type="PROSITE" id="PS50928"/>
    </source>
</evidence>
<comment type="subcellular location">
    <subcellularLocation>
        <location evidence="1 7">Cell membrane</location>
        <topology evidence="1 7">Multi-pass membrane protein</topology>
    </subcellularLocation>
</comment>
<feature type="domain" description="ABC transmembrane type-1" evidence="8">
    <location>
        <begin position="93"/>
        <end position="300"/>
    </location>
</feature>
<evidence type="ECO:0000256" key="6">
    <source>
        <dbReference type="ARBA" id="ARBA00023136"/>
    </source>
</evidence>
<keyword evidence="2 7" id="KW-0813">Transport</keyword>
<feature type="transmembrane region" description="Helical" evidence="7">
    <location>
        <begin position="9"/>
        <end position="30"/>
    </location>
</feature>
<dbReference type="Pfam" id="PF19300">
    <property type="entry name" value="BPD_transp_1_N"/>
    <property type="match status" value="1"/>
</dbReference>
<keyword evidence="6 7" id="KW-0472">Membrane</keyword>
<evidence type="ECO:0000256" key="4">
    <source>
        <dbReference type="ARBA" id="ARBA00022692"/>
    </source>
</evidence>
<dbReference type="Pfam" id="PF00528">
    <property type="entry name" value="BPD_transp_1"/>
    <property type="match status" value="1"/>
</dbReference>
<comment type="similarity">
    <text evidence="7">Belongs to the binding-protein-dependent transport system permease family.</text>
</comment>
<feature type="transmembrane region" description="Helical" evidence="7">
    <location>
        <begin position="99"/>
        <end position="120"/>
    </location>
</feature>
<dbReference type="Gene3D" id="1.10.3720.10">
    <property type="entry name" value="MetI-like"/>
    <property type="match status" value="1"/>
</dbReference>
<name>A0ABY8R6E9_PARBF</name>
<feature type="transmembrane region" description="Helical" evidence="7">
    <location>
        <begin position="173"/>
        <end position="193"/>
    </location>
</feature>
<evidence type="ECO:0000256" key="1">
    <source>
        <dbReference type="ARBA" id="ARBA00004651"/>
    </source>
</evidence>
<dbReference type="EMBL" id="CP124685">
    <property type="protein sequence ID" value="WGX76427.1"/>
    <property type="molecule type" value="Genomic_DNA"/>
</dbReference>
<keyword evidence="4 7" id="KW-0812">Transmembrane</keyword>
<keyword evidence="3" id="KW-1003">Cell membrane</keyword>
<dbReference type="PROSITE" id="PS50928">
    <property type="entry name" value="ABC_TM1"/>
    <property type="match status" value="1"/>
</dbReference>
<dbReference type="CDD" id="cd06261">
    <property type="entry name" value="TM_PBP2"/>
    <property type="match status" value="1"/>
</dbReference>
<keyword evidence="5 7" id="KW-1133">Transmembrane helix</keyword>
<dbReference type="PANTHER" id="PTHR43163:SF6">
    <property type="entry name" value="DIPEPTIDE TRANSPORT SYSTEM PERMEASE PROTEIN DPPB-RELATED"/>
    <property type="match status" value="1"/>
</dbReference>
<evidence type="ECO:0000313" key="10">
    <source>
        <dbReference type="Proteomes" id="UP001239169"/>
    </source>
</evidence>
<dbReference type="Proteomes" id="UP001239169">
    <property type="component" value="Chromosome"/>
</dbReference>
<gene>
    <name evidence="9" type="ORF">QJS64_04330</name>
</gene>
<evidence type="ECO:0000313" key="9">
    <source>
        <dbReference type="EMBL" id="WGX76427.1"/>
    </source>
</evidence>
<dbReference type="InterPro" id="IPR000515">
    <property type="entry name" value="MetI-like"/>
</dbReference>
<feature type="transmembrane region" description="Helical" evidence="7">
    <location>
        <begin position="132"/>
        <end position="153"/>
    </location>
</feature>
<dbReference type="PANTHER" id="PTHR43163">
    <property type="entry name" value="DIPEPTIDE TRANSPORT SYSTEM PERMEASE PROTEIN DPPB-RELATED"/>
    <property type="match status" value="1"/>
</dbReference>
<evidence type="ECO:0000256" key="2">
    <source>
        <dbReference type="ARBA" id="ARBA00022448"/>
    </source>
</evidence>
<evidence type="ECO:0000256" key="3">
    <source>
        <dbReference type="ARBA" id="ARBA00022475"/>
    </source>
</evidence>
<protein>
    <submittedName>
        <fullName evidence="9">ABC transporter permease</fullName>
    </submittedName>
</protein>
<accession>A0ABY8R6E9</accession>
<reference evidence="9 10" key="1">
    <citation type="submission" date="2023-04" db="EMBL/GenBank/DDBJ databases">
        <title>Bacteria Genome Submission.</title>
        <authorList>
            <person name="Isaac P."/>
        </authorList>
    </citation>
    <scope>NUCLEOTIDE SEQUENCE [LARGE SCALE GENOMIC DNA]</scope>
    <source>
        <strain evidence="9 10">SampleS7P1</strain>
    </source>
</reference>